<keyword evidence="5" id="KW-0460">Magnesium</keyword>
<proteinExistence type="predicted"/>
<dbReference type="OrthoDB" id="327250at2759"/>
<dbReference type="Gene3D" id="3.30.1490.330">
    <property type="match status" value="1"/>
</dbReference>
<keyword evidence="8" id="KW-1185">Reference proteome</keyword>
<keyword evidence="4" id="KW-0067">ATP-binding</keyword>
<keyword evidence="1" id="KW-0436">Ligase</keyword>
<dbReference type="GO" id="GO:0005524">
    <property type="term" value="F:ATP binding"/>
    <property type="evidence" value="ECO:0007669"/>
    <property type="project" value="UniProtKB-KW"/>
</dbReference>
<dbReference type="Pfam" id="PF03738">
    <property type="entry name" value="GSP_synth"/>
    <property type="match status" value="1"/>
</dbReference>
<reference evidence="8" key="1">
    <citation type="journal article" date="2006" name="PLoS Biol.">
        <title>Macronuclear genome sequence of the ciliate Tetrahymena thermophila, a model eukaryote.</title>
        <authorList>
            <person name="Eisen J.A."/>
            <person name="Coyne R.S."/>
            <person name="Wu M."/>
            <person name="Wu D."/>
            <person name="Thiagarajan M."/>
            <person name="Wortman J.R."/>
            <person name="Badger J.H."/>
            <person name="Ren Q."/>
            <person name="Amedeo P."/>
            <person name="Jones K.M."/>
            <person name="Tallon L.J."/>
            <person name="Delcher A.L."/>
            <person name="Salzberg S.L."/>
            <person name="Silva J.C."/>
            <person name="Haas B.J."/>
            <person name="Majoros W.H."/>
            <person name="Farzad M."/>
            <person name="Carlton J.M."/>
            <person name="Smith R.K. Jr."/>
            <person name="Garg J."/>
            <person name="Pearlman R.E."/>
            <person name="Karrer K.M."/>
            <person name="Sun L."/>
            <person name="Manning G."/>
            <person name="Elde N.C."/>
            <person name="Turkewitz A.P."/>
            <person name="Asai D.J."/>
            <person name="Wilkes D.E."/>
            <person name="Wang Y."/>
            <person name="Cai H."/>
            <person name="Collins K."/>
            <person name="Stewart B.A."/>
            <person name="Lee S.R."/>
            <person name="Wilamowska K."/>
            <person name="Weinberg Z."/>
            <person name="Ruzzo W.L."/>
            <person name="Wloga D."/>
            <person name="Gaertig J."/>
            <person name="Frankel J."/>
            <person name="Tsao C.-C."/>
            <person name="Gorovsky M.A."/>
            <person name="Keeling P.J."/>
            <person name="Waller R.F."/>
            <person name="Patron N.J."/>
            <person name="Cherry J.M."/>
            <person name="Stover N.A."/>
            <person name="Krieger C.J."/>
            <person name="del Toro C."/>
            <person name="Ryder H.F."/>
            <person name="Williamson S.C."/>
            <person name="Barbeau R.A."/>
            <person name="Hamilton E.P."/>
            <person name="Orias E."/>
        </authorList>
    </citation>
    <scope>NUCLEOTIDE SEQUENCE [LARGE SCALE GENOMIC DNA]</scope>
    <source>
        <strain evidence="8">SB210</strain>
    </source>
</reference>
<evidence type="ECO:0000313" key="7">
    <source>
        <dbReference type="EMBL" id="EWS72865.1"/>
    </source>
</evidence>
<evidence type="ECO:0000256" key="4">
    <source>
        <dbReference type="ARBA" id="ARBA00022840"/>
    </source>
</evidence>
<dbReference type="Proteomes" id="UP000009168">
    <property type="component" value="Unassembled WGS sequence"/>
</dbReference>
<dbReference type="KEGG" id="tet:TTHERM_000932050"/>
<organism evidence="7 8">
    <name type="scientific">Tetrahymena thermophila (strain SB210)</name>
    <dbReference type="NCBI Taxonomy" id="312017"/>
    <lineage>
        <taxon>Eukaryota</taxon>
        <taxon>Sar</taxon>
        <taxon>Alveolata</taxon>
        <taxon>Ciliophora</taxon>
        <taxon>Intramacronucleata</taxon>
        <taxon>Oligohymenophorea</taxon>
        <taxon>Hymenostomatida</taxon>
        <taxon>Tetrahymenina</taxon>
        <taxon>Tetrahymenidae</taxon>
        <taxon>Tetrahymena</taxon>
    </lineage>
</organism>
<evidence type="ECO:0000256" key="1">
    <source>
        <dbReference type="ARBA" id="ARBA00022598"/>
    </source>
</evidence>
<dbReference type="GeneID" id="24441128"/>
<evidence type="ECO:0000313" key="8">
    <source>
        <dbReference type="Proteomes" id="UP000009168"/>
    </source>
</evidence>
<dbReference type="EMBL" id="GG662564">
    <property type="protein sequence ID" value="EWS72865.1"/>
    <property type="molecule type" value="Genomic_DNA"/>
</dbReference>
<gene>
    <name evidence="7" type="ORF">TTHERM_000932050</name>
</gene>
<name>W7X123_TETTS</name>
<dbReference type="InterPro" id="IPR005494">
    <property type="entry name" value="GSPS_pre-ATP-grasp-like_dom"/>
</dbReference>
<keyword evidence="2" id="KW-0479">Metal-binding</keyword>
<evidence type="ECO:0000256" key="5">
    <source>
        <dbReference type="ARBA" id="ARBA00022842"/>
    </source>
</evidence>
<accession>W7X123</accession>
<evidence type="ECO:0000256" key="3">
    <source>
        <dbReference type="ARBA" id="ARBA00022741"/>
    </source>
</evidence>
<dbReference type="RefSeq" id="XP_012654593.1">
    <property type="nucleotide sequence ID" value="XM_012799139.1"/>
</dbReference>
<evidence type="ECO:0000256" key="2">
    <source>
        <dbReference type="ARBA" id="ARBA00022723"/>
    </source>
</evidence>
<dbReference type="InParanoid" id="W7X123"/>
<dbReference type="GO" id="GO:0046872">
    <property type="term" value="F:metal ion binding"/>
    <property type="evidence" value="ECO:0007669"/>
    <property type="project" value="UniProtKB-KW"/>
</dbReference>
<sequence>MIQNKKNQLCMFKNQSKEDTCTFNCLKKLMIPDQNFIVLSDDIENINEVMIEPPWQIIMSNKSMSALLYQLFPENPHLIQTSLKQFFKRTPQLSKQKYAREEDYIYNSQNYSEDQF</sequence>
<protein>
    <submittedName>
        <fullName evidence="7">Glutathionylspermidine synthase family protein, putative</fullName>
    </submittedName>
</protein>
<feature type="domain" description="Glutathionylspermidine synthase pre-ATP-grasp-like" evidence="6">
    <location>
        <begin position="47"/>
        <end position="105"/>
    </location>
</feature>
<dbReference type="AlphaFoldDB" id="W7X123"/>
<evidence type="ECO:0000259" key="6">
    <source>
        <dbReference type="Pfam" id="PF03738"/>
    </source>
</evidence>
<dbReference type="GO" id="GO:0016874">
    <property type="term" value="F:ligase activity"/>
    <property type="evidence" value="ECO:0007669"/>
    <property type="project" value="UniProtKB-KW"/>
</dbReference>
<keyword evidence="3" id="KW-0547">Nucleotide-binding</keyword>